<feature type="compositionally biased region" description="Basic and acidic residues" evidence="8">
    <location>
        <begin position="151"/>
        <end position="165"/>
    </location>
</feature>
<keyword evidence="4" id="KW-0862">Zinc</keyword>
<feature type="domain" description="RanBP2-type" evidence="9">
    <location>
        <begin position="104"/>
        <end position="135"/>
    </location>
</feature>
<accession>A0A7S4P737</accession>
<evidence type="ECO:0000256" key="8">
    <source>
        <dbReference type="SAM" id="MobiDB-lite"/>
    </source>
</evidence>
<dbReference type="GO" id="GO:0003723">
    <property type="term" value="F:RNA binding"/>
    <property type="evidence" value="ECO:0007669"/>
    <property type="project" value="UniProtKB-KW"/>
</dbReference>
<feature type="domain" description="RanBP2-type" evidence="9">
    <location>
        <begin position="163"/>
        <end position="192"/>
    </location>
</feature>
<feature type="compositionally biased region" description="Basic and acidic residues" evidence="8">
    <location>
        <begin position="192"/>
        <end position="219"/>
    </location>
</feature>
<feature type="compositionally biased region" description="Gly residues" evidence="8">
    <location>
        <begin position="89"/>
        <end position="99"/>
    </location>
</feature>
<keyword evidence="3 7" id="KW-0863">Zinc-finger</keyword>
<name>A0A7S4P737_GUITH</name>
<dbReference type="InterPro" id="IPR001876">
    <property type="entry name" value="Znf_RanBP2"/>
</dbReference>
<evidence type="ECO:0000256" key="3">
    <source>
        <dbReference type="ARBA" id="ARBA00022771"/>
    </source>
</evidence>
<dbReference type="PANTHER" id="PTHR12999">
    <property type="entry name" value="ZINC FINGER RAN-BINDING DOMAIN-CONTAINING PROTEIN 2 ZRANB2-RELATED"/>
    <property type="match status" value="1"/>
</dbReference>
<dbReference type="PANTHER" id="PTHR12999:SF17">
    <property type="entry name" value="ZINC FINGER RAN-BINDING DOMAIN-CONTAINING PROTEIN 2"/>
    <property type="match status" value="1"/>
</dbReference>
<comment type="subcellular location">
    <subcellularLocation>
        <location evidence="1">Nucleus</location>
    </subcellularLocation>
</comment>
<protein>
    <recommendedName>
        <fullName evidence="9">RanBP2-type domain-containing protein</fullName>
    </recommendedName>
</protein>
<keyword evidence="5" id="KW-0694">RNA-binding</keyword>
<reference evidence="10" key="1">
    <citation type="submission" date="2021-01" db="EMBL/GenBank/DDBJ databases">
        <authorList>
            <person name="Corre E."/>
            <person name="Pelletier E."/>
            <person name="Niang G."/>
            <person name="Scheremetjew M."/>
            <person name="Finn R."/>
            <person name="Kale V."/>
            <person name="Holt S."/>
            <person name="Cochrane G."/>
            <person name="Meng A."/>
            <person name="Brown T."/>
            <person name="Cohen L."/>
        </authorList>
    </citation>
    <scope>NUCLEOTIDE SEQUENCE</scope>
    <source>
        <strain evidence="10">CCMP 2712</strain>
    </source>
</reference>
<dbReference type="SUPFAM" id="SSF90209">
    <property type="entry name" value="Ran binding protein zinc finger-like"/>
    <property type="match status" value="2"/>
</dbReference>
<organism evidence="10">
    <name type="scientific">Guillardia theta</name>
    <name type="common">Cryptophyte</name>
    <name type="synonym">Cryptomonas phi</name>
    <dbReference type="NCBI Taxonomy" id="55529"/>
    <lineage>
        <taxon>Eukaryota</taxon>
        <taxon>Cryptophyceae</taxon>
        <taxon>Pyrenomonadales</taxon>
        <taxon>Geminigeraceae</taxon>
        <taxon>Guillardia</taxon>
    </lineage>
</organism>
<feature type="compositionally biased region" description="Basic and acidic residues" evidence="8">
    <location>
        <begin position="74"/>
        <end position="85"/>
    </location>
</feature>
<dbReference type="PROSITE" id="PS50199">
    <property type="entry name" value="ZF_RANBP2_2"/>
    <property type="match status" value="2"/>
</dbReference>
<dbReference type="Gene3D" id="4.10.1060.10">
    <property type="entry name" value="Zinc finger, RanBP2-type"/>
    <property type="match status" value="2"/>
</dbReference>
<feature type="region of interest" description="Disordered" evidence="8">
    <location>
        <begin position="188"/>
        <end position="237"/>
    </location>
</feature>
<dbReference type="PROSITE" id="PS01358">
    <property type="entry name" value="ZF_RANBP2_1"/>
    <property type="match status" value="2"/>
</dbReference>
<sequence>MADYPTGYPTGPSRYPEHPSEQGGYGRGRGKSFPDRVGIYPEGSSGRGRGRGGGGSYPDSKSSGYSDGAAAYPDGRDGSGSDGHTDSSAGGGRGRGSGRGYVFSDGDWPCPNPNCTNMNFARRSECNRCGTPRPASAGPMPSKGRGMKQVNPEEPRGKMPAPKDGDWHCTMCMNLNWARRDTCNICGMRKPGGSEEKREGRAGGHYERQEIASKARRDDSDEEYDEFGRKKKKKRRD</sequence>
<evidence type="ECO:0000259" key="9">
    <source>
        <dbReference type="PROSITE" id="PS50199"/>
    </source>
</evidence>
<dbReference type="SMART" id="SM00547">
    <property type="entry name" value="ZnF_RBZ"/>
    <property type="match status" value="2"/>
</dbReference>
<feature type="region of interest" description="Disordered" evidence="8">
    <location>
        <begin position="1"/>
        <end position="102"/>
    </location>
</feature>
<dbReference type="InterPro" id="IPR036443">
    <property type="entry name" value="Znf_RanBP2_sf"/>
</dbReference>
<evidence type="ECO:0000256" key="1">
    <source>
        <dbReference type="ARBA" id="ARBA00004123"/>
    </source>
</evidence>
<dbReference type="GO" id="GO:0008270">
    <property type="term" value="F:zinc ion binding"/>
    <property type="evidence" value="ECO:0007669"/>
    <property type="project" value="UniProtKB-KW"/>
</dbReference>
<evidence type="ECO:0000256" key="7">
    <source>
        <dbReference type="PROSITE-ProRule" id="PRU00322"/>
    </source>
</evidence>
<feature type="compositionally biased region" description="Gly residues" evidence="8">
    <location>
        <begin position="45"/>
        <end position="56"/>
    </location>
</feature>
<dbReference type="FunFam" id="4.10.1060.10:FF:000008">
    <property type="entry name" value="TATA-binding protein-associated factor 2N isoform X1"/>
    <property type="match status" value="1"/>
</dbReference>
<dbReference type="AlphaFoldDB" id="A0A7S4P737"/>
<evidence type="ECO:0000256" key="4">
    <source>
        <dbReference type="ARBA" id="ARBA00022833"/>
    </source>
</evidence>
<keyword evidence="6" id="KW-0539">Nucleus</keyword>
<dbReference type="EMBL" id="HBKN01038131">
    <property type="protein sequence ID" value="CAE2325402.1"/>
    <property type="molecule type" value="Transcribed_RNA"/>
</dbReference>
<evidence type="ECO:0000313" key="10">
    <source>
        <dbReference type="EMBL" id="CAE2325402.1"/>
    </source>
</evidence>
<keyword evidence="2" id="KW-0479">Metal-binding</keyword>
<dbReference type="Pfam" id="PF00641">
    <property type="entry name" value="Zn_ribbon_RanBP"/>
    <property type="match status" value="2"/>
</dbReference>
<evidence type="ECO:0000256" key="2">
    <source>
        <dbReference type="ARBA" id="ARBA00022723"/>
    </source>
</evidence>
<dbReference type="GO" id="GO:0005634">
    <property type="term" value="C:nucleus"/>
    <property type="evidence" value="ECO:0007669"/>
    <property type="project" value="UniProtKB-SubCell"/>
</dbReference>
<proteinExistence type="predicted"/>
<gene>
    <name evidence="10" type="ORF">GTHE00462_LOCUS29891</name>
</gene>
<evidence type="ECO:0000256" key="6">
    <source>
        <dbReference type="ARBA" id="ARBA00023242"/>
    </source>
</evidence>
<evidence type="ECO:0000256" key="5">
    <source>
        <dbReference type="ARBA" id="ARBA00022884"/>
    </source>
</evidence>
<feature type="region of interest" description="Disordered" evidence="8">
    <location>
        <begin position="129"/>
        <end position="165"/>
    </location>
</feature>